<feature type="compositionally biased region" description="Pro residues" evidence="1">
    <location>
        <begin position="79"/>
        <end position="92"/>
    </location>
</feature>
<accession>A0AAD8V2D5</accession>
<dbReference type="Proteomes" id="UP001230504">
    <property type="component" value="Unassembled WGS sequence"/>
</dbReference>
<dbReference type="RefSeq" id="XP_060410728.1">
    <property type="nucleotide sequence ID" value="XM_060564051.1"/>
</dbReference>
<dbReference type="Pfam" id="PF10906">
    <property type="entry name" value="Mrx7"/>
    <property type="match status" value="1"/>
</dbReference>
<protein>
    <submittedName>
        <fullName evidence="2">Uncharacterized protein</fullName>
    </submittedName>
</protein>
<evidence type="ECO:0000313" key="2">
    <source>
        <dbReference type="EMBL" id="KAK1579609.1"/>
    </source>
</evidence>
<organism evidence="2 3">
    <name type="scientific">Colletotrichum navitas</name>
    <dbReference type="NCBI Taxonomy" id="681940"/>
    <lineage>
        <taxon>Eukaryota</taxon>
        <taxon>Fungi</taxon>
        <taxon>Dikarya</taxon>
        <taxon>Ascomycota</taxon>
        <taxon>Pezizomycotina</taxon>
        <taxon>Sordariomycetes</taxon>
        <taxon>Hypocreomycetidae</taxon>
        <taxon>Glomerellales</taxon>
        <taxon>Glomerellaceae</taxon>
        <taxon>Colletotrichum</taxon>
        <taxon>Colletotrichum graminicola species complex</taxon>
    </lineage>
</organism>
<dbReference type="InterPro" id="IPR020301">
    <property type="entry name" value="Mrx7"/>
</dbReference>
<reference evidence="2" key="1">
    <citation type="submission" date="2021-06" db="EMBL/GenBank/DDBJ databases">
        <title>Comparative genomics, transcriptomics and evolutionary studies reveal genomic signatures of adaptation to plant cell wall in hemibiotrophic fungi.</title>
        <authorList>
            <consortium name="DOE Joint Genome Institute"/>
            <person name="Baroncelli R."/>
            <person name="Diaz J.F."/>
            <person name="Benocci T."/>
            <person name="Peng M."/>
            <person name="Battaglia E."/>
            <person name="Haridas S."/>
            <person name="Andreopoulos W."/>
            <person name="Labutti K."/>
            <person name="Pangilinan J."/>
            <person name="Floch G.L."/>
            <person name="Makela M.R."/>
            <person name="Henrissat B."/>
            <person name="Grigoriev I.V."/>
            <person name="Crouch J.A."/>
            <person name="De Vries R.P."/>
            <person name="Sukno S.A."/>
            <person name="Thon M.R."/>
        </authorList>
    </citation>
    <scope>NUCLEOTIDE SEQUENCE</scope>
    <source>
        <strain evidence="2">CBS 125086</strain>
    </source>
</reference>
<feature type="region of interest" description="Disordered" evidence="1">
    <location>
        <begin position="39"/>
        <end position="92"/>
    </location>
</feature>
<sequence length="92" mass="10375">MAPPLNLLIRALVAFEDILRSPGFHRGVGRIHRYIDEKRHGPLPHEPLRQGQASANPDEQGFARYFFEELKNQLRGTPTNPPPPPPPGPPKR</sequence>
<gene>
    <name evidence="2" type="ORF">LY79DRAFT_672399</name>
</gene>
<comment type="caution">
    <text evidence="2">The sequence shown here is derived from an EMBL/GenBank/DDBJ whole genome shotgun (WGS) entry which is preliminary data.</text>
</comment>
<proteinExistence type="predicted"/>
<name>A0AAD8V2D5_9PEZI</name>
<dbReference type="GeneID" id="85448291"/>
<keyword evidence="3" id="KW-1185">Reference proteome</keyword>
<dbReference type="AlphaFoldDB" id="A0AAD8V2D5"/>
<evidence type="ECO:0000256" key="1">
    <source>
        <dbReference type="SAM" id="MobiDB-lite"/>
    </source>
</evidence>
<evidence type="ECO:0000313" key="3">
    <source>
        <dbReference type="Proteomes" id="UP001230504"/>
    </source>
</evidence>
<dbReference type="EMBL" id="JAHLJV010000064">
    <property type="protein sequence ID" value="KAK1579609.1"/>
    <property type="molecule type" value="Genomic_DNA"/>
</dbReference>